<feature type="chain" id="PRO_5005298523" description="Choice-of-anchor A domain-containing protein" evidence="1">
    <location>
        <begin position="19"/>
        <end position="368"/>
    </location>
</feature>
<keyword evidence="4" id="KW-1185">Reference proteome</keyword>
<evidence type="ECO:0000256" key="1">
    <source>
        <dbReference type="SAM" id="SignalP"/>
    </source>
</evidence>
<proteinExistence type="predicted"/>
<gene>
    <name evidence="3" type="ORF">XM47_06050</name>
</gene>
<dbReference type="STRING" id="1513271.XM47_06050"/>
<reference evidence="3 4" key="1">
    <citation type="submission" date="2015-04" db="EMBL/GenBank/DDBJ databases">
        <title>Draft Genome Sequence of the Novel Agar-Digesting Marine Bacterium Q1.</title>
        <authorList>
            <person name="Li Y."/>
            <person name="Li D."/>
            <person name="Chen G."/>
            <person name="Du Z."/>
        </authorList>
    </citation>
    <scope>NUCLEOTIDE SEQUENCE [LARGE SCALE GENOMIC DNA]</scope>
    <source>
        <strain evidence="3 4">Q1</strain>
    </source>
</reference>
<dbReference type="EMBL" id="LAZL01000007">
    <property type="protein sequence ID" value="KMT66012.1"/>
    <property type="molecule type" value="Genomic_DNA"/>
</dbReference>
<evidence type="ECO:0000313" key="3">
    <source>
        <dbReference type="EMBL" id="KMT66012.1"/>
    </source>
</evidence>
<comment type="caution">
    <text evidence="3">The sequence shown here is derived from an EMBL/GenBank/DDBJ whole genome shotgun (WGS) entry which is preliminary data.</text>
</comment>
<dbReference type="Pfam" id="PF20597">
    <property type="entry name" value="pAdhesive_15"/>
    <property type="match status" value="1"/>
</dbReference>
<dbReference type="RefSeq" id="WP_048690754.1">
    <property type="nucleotide sequence ID" value="NZ_KQ130485.1"/>
</dbReference>
<dbReference type="Proteomes" id="UP000037600">
    <property type="component" value="Unassembled WGS sequence"/>
</dbReference>
<organism evidence="3 4">
    <name type="scientific">Catenovulum maritimum</name>
    <dbReference type="NCBI Taxonomy" id="1513271"/>
    <lineage>
        <taxon>Bacteria</taxon>
        <taxon>Pseudomonadati</taxon>
        <taxon>Pseudomonadota</taxon>
        <taxon>Gammaproteobacteria</taxon>
        <taxon>Alteromonadales</taxon>
        <taxon>Alteromonadaceae</taxon>
        <taxon>Catenovulum</taxon>
    </lineage>
</organism>
<dbReference type="NCBIfam" id="TIGR04215">
    <property type="entry name" value="choice_anch_A"/>
    <property type="match status" value="1"/>
</dbReference>
<sequence>MKLKFLLVLSLFSINLHAWEIDLGVAKDYNIFVQNDFTHTAWSDSQGKIAVGGDANIGNLDVAVNYNPNQSLHGVQFVEAGAGYDDVLVVAGDVSVSRVDNIKGNLVLGGDLIKSGSVVNDPNALVQGQDPVLGEVFNFSDKPIDFDGAFEHLNQLSEDLAALSNTGEIIAKGNADWTSETEFIFTPDNELVNDAGVLVVSISGENLKKATDFYSTNLDPSTPIVVNVSGTDVHLDWVTYYDDLAQNYSGEFAYVGGQKNMPSNIIYNFYEAEEVTIDHSGFYGHILAPKADFEILGGDLSGQVIAKSWQSSGGQFNLWNGLYPSGESPETPAVSEPAMLVLFAFALFLALRKRREKSQIQSPIVSYA</sequence>
<feature type="domain" description="Choice-of-anchor A" evidence="2">
    <location>
        <begin position="23"/>
        <end position="317"/>
    </location>
</feature>
<name>A0A0J8GTF2_9ALTE</name>
<feature type="signal peptide" evidence="1">
    <location>
        <begin position="1"/>
        <end position="18"/>
    </location>
</feature>
<accession>A0A0J8GTF2</accession>
<dbReference type="InterPro" id="IPR026588">
    <property type="entry name" value="Choice_anch_A"/>
</dbReference>
<evidence type="ECO:0000259" key="2">
    <source>
        <dbReference type="Pfam" id="PF20597"/>
    </source>
</evidence>
<dbReference type="AlphaFoldDB" id="A0A0J8GTF2"/>
<protein>
    <recommendedName>
        <fullName evidence="2">Choice-of-anchor A domain-containing protein</fullName>
    </recommendedName>
</protein>
<keyword evidence="1" id="KW-0732">Signal</keyword>
<evidence type="ECO:0000313" key="4">
    <source>
        <dbReference type="Proteomes" id="UP000037600"/>
    </source>
</evidence>